<dbReference type="AlphaFoldDB" id="A0AAD4GSS7"/>
<keyword evidence="2" id="KW-1185">Reference proteome</keyword>
<accession>A0AAD4GSS7</accession>
<dbReference type="Proteomes" id="UP001194746">
    <property type="component" value="Unassembled WGS sequence"/>
</dbReference>
<gene>
    <name evidence="1" type="ORF">FE257_009489</name>
</gene>
<reference evidence="1" key="2">
    <citation type="submission" date="2020-02" db="EMBL/GenBank/DDBJ databases">
        <authorList>
            <person name="Gilchrist C.L.M."/>
            <person name="Chooi Y.-H."/>
        </authorList>
    </citation>
    <scope>NUCLEOTIDE SEQUENCE</scope>
    <source>
        <strain evidence="1">MST-FP2251</strain>
    </source>
</reference>
<evidence type="ECO:0000313" key="1">
    <source>
        <dbReference type="EMBL" id="KAF9887967.1"/>
    </source>
</evidence>
<sequence>MTRNNQTAARTVIRRLFRRREVHLISEDELDEESANLLQDIARSYLGMGVWTKNTLWELTSLPLLTMHSIQL</sequence>
<name>A0AAD4GSS7_ASPNN</name>
<reference evidence="1" key="1">
    <citation type="journal article" date="2019" name="Beilstein J. Org. Chem.">
        <title>Nanangenines: drimane sesquiterpenoids as the dominant metabolite cohort of a novel Australian fungus, Aspergillus nanangensis.</title>
        <authorList>
            <person name="Lacey H.J."/>
            <person name="Gilchrist C.L.M."/>
            <person name="Crombie A."/>
            <person name="Kalaitzis J.A."/>
            <person name="Vuong D."/>
            <person name="Rutledge P.J."/>
            <person name="Turner P."/>
            <person name="Pitt J.I."/>
            <person name="Lacey E."/>
            <person name="Chooi Y.H."/>
            <person name="Piggott A.M."/>
        </authorList>
    </citation>
    <scope>NUCLEOTIDE SEQUENCE</scope>
    <source>
        <strain evidence="1">MST-FP2251</strain>
    </source>
</reference>
<proteinExistence type="predicted"/>
<evidence type="ECO:0000313" key="2">
    <source>
        <dbReference type="Proteomes" id="UP001194746"/>
    </source>
</evidence>
<protein>
    <submittedName>
        <fullName evidence="1">Uncharacterized protein</fullName>
    </submittedName>
</protein>
<dbReference type="EMBL" id="VCAU01000054">
    <property type="protein sequence ID" value="KAF9887967.1"/>
    <property type="molecule type" value="Genomic_DNA"/>
</dbReference>
<comment type="caution">
    <text evidence="1">The sequence shown here is derived from an EMBL/GenBank/DDBJ whole genome shotgun (WGS) entry which is preliminary data.</text>
</comment>
<organism evidence="1 2">
    <name type="scientific">Aspergillus nanangensis</name>
    <dbReference type="NCBI Taxonomy" id="2582783"/>
    <lineage>
        <taxon>Eukaryota</taxon>
        <taxon>Fungi</taxon>
        <taxon>Dikarya</taxon>
        <taxon>Ascomycota</taxon>
        <taxon>Pezizomycotina</taxon>
        <taxon>Eurotiomycetes</taxon>
        <taxon>Eurotiomycetidae</taxon>
        <taxon>Eurotiales</taxon>
        <taxon>Aspergillaceae</taxon>
        <taxon>Aspergillus</taxon>
        <taxon>Aspergillus subgen. Circumdati</taxon>
    </lineage>
</organism>